<feature type="coiled-coil region" evidence="1">
    <location>
        <begin position="38"/>
        <end position="65"/>
    </location>
</feature>
<proteinExistence type="predicted"/>
<dbReference type="AlphaFoldDB" id="A0A0M3HQ13"/>
<name>A0A0M3HQ13_ASCLU</name>
<dbReference type="WBParaSite" id="ALUE_0000408901-mRNA-1">
    <property type="protein sequence ID" value="ALUE_0000408901-mRNA-1"/>
    <property type="gene ID" value="ALUE_0000408901"/>
</dbReference>
<accession>A0A0M3HQ13</accession>
<evidence type="ECO:0000256" key="1">
    <source>
        <dbReference type="SAM" id="Coils"/>
    </source>
</evidence>
<organism evidence="2 3">
    <name type="scientific">Ascaris lumbricoides</name>
    <name type="common">Giant roundworm</name>
    <dbReference type="NCBI Taxonomy" id="6252"/>
    <lineage>
        <taxon>Eukaryota</taxon>
        <taxon>Metazoa</taxon>
        <taxon>Ecdysozoa</taxon>
        <taxon>Nematoda</taxon>
        <taxon>Chromadorea</taxon>
        <taxon>Rhabditida</taxon>
        <taxon>Spirurina</taxon>
        <taxon>Ascaridomorpha</taxon>
        <taxon>Ascaridoidea</taxon>
        <taxon>Ascarididae</taxon>
        <taxon>Ascaris</taxon>
    </lineage>
</organism>
<reference evidence="3" key="1">
    <citation type="submission" date="2017-02" db="UniProtKB">
        <authorList>
            <consortium name="WormBaseParasite"/>
        </authorList>
    </citation>
    <scope>IDENTIFICATION</scope>
</reference>
<sequence length="104" mass="11982">MQLSKILAAAQTLPFVREKRDILSKVQSSKEVERFEKLKTQFDKLNEIKDSMQSANEQLRDKIERRVPKDVSIIIFSNISFFDVSIIISNCLHSFFAPPPIVLS</sequence>
<evidence type="ECO:0000313" key="2">
    <source>
        <dbReference type="Proteomes" id="UP000036681"/>
    </source>
</evidence>
<keyword evidence="2" id="KW-1185">Reference proteome</keyword>
<keyword evidence="1" id="KW-0175">Coiled coil</keyword>
<dbReference type="Proteomes" id="UP000036681">
    <property type="component" value="Unplaced"/>
</dbReference>
<protein>
    <submittedName>
        <fullName evidence="3">Uncharacterized protein</fullName>
    </submittedName>
</protein>
<evidence type="ECO:0000313" key="3">
    <source>
        <dbReference type="WBParaSite" id="ALUE_0000408901-mRNA-1"/>
    </source>
</evidence>